<evidence type="ECO:0000313" key="3">
    <source>
        <dbReference type="EMBL" id="RZU54047.1"/>
    </source>
</evidence>
<evidence type="ECO:0000259" key="2">
    <source>
        <dbReference type="Pfam" id="PF13454"/>
    </source>
</evidence>
<organism evidence="3 4">
    <name type="scientific">Krasilnikovia cinnamomea</name>
    <dbReference type="NCBI Taxonomy" id="349313"/>
    <lineage>
        <taxon>Bacteria</taxon>
        <taxon>Bacillati</taxon>
        <taxon>Actinomycetota</taxon>
        <taxon>Actinomycetes</taxon>
        <taxon>Micromonosporales</taxon>
        <taxon>Micromonosporaceae</taxon>
        <taxon>Krasilnikovia</taxon>
    </lineage>
</organism>
<feature type="region of interest" description="Disordered" evidence="1">
    <location>
        <begin position="1"/>
        <end position="23"/>
    </location>
</feature>
<dbReference type="PANTHER" id="PTHR40254">
    <property type="entry name" value="BLR0577 PROTEIN"/>
    <property type="match status" value="1"/>
</dbReference>
<reference evidence="3 4" key="1">
    <citation type="submission" date="2019-02" db="EMBL/GenBank/DDBJ databases">
        <title>Sequencing the genomes of 1000 actinobacteria strains.</title>
        <authorList>
            <person name="Klenk H.-P."/>
        </authorList>
    </citation>
    <scope>NUCLEOTIDE SEQUENCE [LARGE SCALE GENOMIC DNA]</scope>
    <source>
        <strain evidence="3 4">DSM 45162</strain>
    </source>
</reference>
<name>A0A4Q7ZS91_9ACTN</name>
<dbReference type="Proteomes" id="UP000292564">
    <property type="component" value="Unassembled WGS sequence"/>
</dbReference>
<dbReference type="InterPro" id="IPR038732">
    <property type="entry name" value="HpyO/CreE_NAD-binding"/>
</dbReference>
<feature type="domain" description="FAD-dependent urate hydroxylase HpyO/Asp monooxygenase CreE-like FAD/NAD(P)-binding" evidence="2">
    <location>
        <begin position="34"/>
        <end position="201"/>
    </location>
</feature>
<comment type="caution">
    <text evidence="3">The sequence shown here is derived from an EMBL/GenBank/DDBJ whole genome shotgun (WGS) entry which is preliminary data.</text>
</comment>
<keyword evidence="4" id="KW-1185">Reference proteome</keyword>
<dbReference type="Pfam" id="PF13454">
    <property type="entry name" value="NAD_binding_9"/>
    <property type="match status" value="1"/>
</dbReference>
<accession>A0A4Q7ZS91</accession>
<dbReference type="EMBL" id="SHKY01000001">
    <property type="protein sequence ID" value="RZU54047.1"/>
    <property type="molecule type" value="Genomic_DNA"/>
</dbReference>
<sequence length="660" mass="70237">MTAHPGAALTGAHPDEAATGGAGLDAAGDHLDVAIVGTGPRGLSVLERLLARLDARPTGARVRIWAFDPAPHGAGRIWRPDQPDWYLMNTVTGEVTMYSGGPDSGPPRAGAGPSLHQWLSAHPDPRWSRLGENDYAPRSVYGGYLCAVYRAVVARCPAGVTVHAVPARVERIDRHRGGFLLTADGGSLRLPVDKVVLTTGHAATEPEDAERHLTAYAKRHPGVRYVRGDSACDLDLSGVDAGEQVGVLGLGLTFFDVVRALTTGRGGRFDTGAGGRLRYLPSGREPRLVAGSRGGLPMLARGANQKGPYYRYRPRFLTESALADARRRTGRAQLDFRRDVLPLVRAEVNHVYFTGLVRQRRGEQAAARFADRHLAGPDDAGLLAEFGVADAPAPDLERLARPFTGMRFADPDAFQRYALDLLEYDAAQARHGNVSGPLKAALDILRDLRGAMRAAVEFGGLRAESHRDDFLGWFAPVNAFVSTGPGRDRIAELCALIRAGVVALAGPDVRVDRAPAGAGFALSSPRVAGSRRVVTTLIDARMPRPSVRRDRSPLTRQLLADGLITEYTVPGSRYAPGGAAVTRPPFHAVGAGGVPDPDLYLLGIPTEGQRWFTQIGNGRPGPMSGFHADADSVAADVLAGVGDAREPDRGDLVDAGPART</sequence>
<evidence type="ECO:0000313" key="4">
    <source>
        <dbReference type="Proteomes" id="UP000292564"/>
    </source>
</evidence>
<dbReference type="InterPro" id="IPR052189">
    <property type="entry name" value="L-asp_N-monooxygenase_NS-form"/>
</dbReference>
<dbReference type="RefSeq" id="WP_165449651.1">
    <property type="nucleotide sequence ID" value="NZ_SHKY01000001.1"/>
</dbReference>
<dbReference type="PANTHER" id="PTHR40254:SF1">
    <property type="entry name" value="BLR0577 PROTEIN"/>
    <property type="match status" value="1"/>
</dbReference>
<dbReference type="InterPro" id="IPR036188">
    <property type="entry name" value="FAD/NAD-bd_sf"/>
</dbReference>
<evidence type="ECO:0000256" key="1">
    <source>
        <dbReference type="SAM" id="MobiDB-lite"/>
    </source>
</evidence>
<gene>
    <name evidence="3" type="ORF">EV385_5984</name>
</gene>
<protein>
    <submittedName>
        <fullName evidence="3">FAD-NAD(P)-binding protein</fullName>
    </submittedName>
</protein>
<proteinExistence type="predicted"/>
<dbReference type="AlphaFoldDB" id="A0A4Q7ZS91"/>
<dbReference type="SUPFAM" id="SSF51905">
    <property type="entry name" value="FAD/NAD(P)-binding domain"/>
    <property type="match status" value="1"/>
</dbReference>